<evidence type="ECO:0000256" key="7">
    <source>
        <dbReference type="SAM" id="MobiDB-lite"/>
    </source>
</evidence>
<dbReference type="GO" id="GO:0005737">
    <property type="term" value="C:cytoplasm"/>
    <property type="evidence" value="ECO:0007669"/>
    <property type="project" value="UniProtKB-ARBA"/>
</dbReference>
<dbReference type="PANTHER" id="PTHR12902:SF32">
    <property type="entry name" value="PROTEIN SCAR4"/>
    <property type="match status" value="1"/>
</dbReference>
<evidence type="ECO:0000256" key="4">
    <source>
        <dbReference type="ARBA" id="ARBA00023203"/>
    </source>
</evidence>
<dbReference type="FunFam" id="3.80.10.10:FF:002756">
    <property type="entry name" value="F-box/LRR-repeat protein 3"/>
    <property type="match status" value="1"/>
</dbReference>
<keyword evidence="5" id="KW-0206">Cytoskeleton</keyword>
<feature type="compositionally biased region" description="Basic and acidic residues" evidence="7">
    <location>
        <begin position="371"/>
        <end position="384"/>
    </location>
</feature>
<comment type="similarity">
    <text evidence="2">Belongs to the SCAR/WAVE family.</text>
</comment>
<gene>
    <name evidence="9" type="ORF">AT9943_LOCUS18062</name>
</gene>
<evidence type="ECO:0000313" key="10">
    <source>
        <dbReference type="Proteomes" id="UP000516314"/>
    </source>
</evidence>
<dbReference type="SUPFAM" id="SSF52047">
    <property type="entry name" value="RNI-like"/>
    <property type="match status" value="3"/>
</dbReference>
<sequence>MALTRYQIRNEYGLADKELYQSADKEDPEALLEAASMAGLVGVLRQLGDLSEFAAEVFHCLHEQLMTTAARGHGLAMRLQHLEADFPSVEIPILSQTDHSTFFYDPGLEWHSDLQTKQDLISPRNLPRCVMDSYEECRGPPQLFLLDKFDVAGSGSCLKRYSDPSLLKTHTASAVVATSKLRKDKRLRQSKKKGSHATIKETPEDSRTSHAKLHQLFFLEHVENGHRNPEFHVKLKRRQLNGPPINSSSGASYMEKFLKNSSPYCERVHGTMDQSSPAMETEVTVCSEQEDLPRPSLVYSNSGGTRKYNEMEIESIAGHEILEIPFVPHEITVNEKSLPNIEGVVCLESSSSVNLCCKTNNDADSPASPESEVKEAGSDDKAGCDHGFPGFGQPQICTNAEVNQTEVLTQFSNVLHQSPEEGESSLLCTDIQRASPESKPHKAEEAAVDLDESFSQMTPDIDSAGMGTLEILQTPFSLSSYESPANLPEDSGSHLELQSNKANAEACEVFEVRRDPMLNISPQTHLLKVTQVPQDAYEGGTNDVYSQHVFSVETASEISVSALVEDQFSSITNQEIEALESEDISSEAGHFIPDTKKSLNETSVAMESDFLLPNQYISTFDNFEDLSLDADAQDYAAPKEDETNSQDGSSMNPEQSKHISTSEISSENGTLMSDTPRDLHTGYGSLSASSCLEDALGNPDLAEISSYSGQEDPQTMSIVSDDSSDPEVPIPDGTCFAGDDNQTGLNNKANETVPQIELETISDPQESLLGTEECLSSEYCLQTQNQGQESPSETGSANSRTSSDESPPTQNGSVGVQSSPLEVFPSSITEIEALHAQQQEIFTSLNDHISESVLSKGLTDEEDFLNVSPESMAPLSTSLYETPQANPEITPPLPPLPPRQWWMGKLVESTEMPSLAGSGNNSFNIHRDENTQNGSIQANEAQFPSEVSVTDGENHNSHVYTEDSKATEEQSPSAVNGTSDTYMESKHKCLNRTPEDSFALAESAQGLEADWRTEAMALEWFSQNLREHNNPHPAKLEEEEPQVDHPLEKRGQTEFRQTLRDNNSYDQNQKAGKLKRAEDTLVIAIDRRMLRKVSEGNRTHVGARVDENDSLLEIIRSKSFNLRPADASGRPNFQVAVPKTNLKIRVLKPFDLLSEELVFIILDLISPNPSDLKSFSLTCKSFYQLESKHRRSLKPLRSDYLPRILTRYRNTTDLDLTFCPRVTDYALSVVGCLSGPTLRSLDLSRSGSFSAAGLLRLALKCVNLVEIDLSNATEMRDADAAVVAEARSLERLKLGRCKMLTDMGIGCIAVGCKKLNTVSLKWCVGVGDLGVGLLAVKCKDIRTLDLSYLPITGKCLHDILKLQHLEELLLEGCFGVDDDSLKSLRHDCKSLKMYKQKLDASSCQNLTHRGLTSLLSGAGYLQRLDLSHCSSVISLDFASSLKKVSALQSIRLDGCSVTPDGLKAIGTLCNSLKEVSLSKCVSVTDEGLSSLVMKLKDLRKLDITCCRKLSRVSITQIANSCPLLVSLKMESCSLVSREAFWLIGQKCRLLEELDLTDNEIDDEGLKSISSCLSLSSLKLGICLNITDKGLSYIGMGCSNLRELDLYRSVGITDVGISTIAQGCIHLETINISYCQDITDKSLVSLSKCSLLQTFESRGCPNITSQGLAAIAVRCKRLAKVDLKKCPSINDAGLLALAHFSQNLKQINVSDTAVTEVGLLSLANIGCLQNIAVVNSSGLRPSGVAAALLGCGGLRKAKLHASLRSLLPLSLIHHLEARGCAFLWKDNTLQAELDPKYWKQQLEEMAP</sequence>
<evidence type="ECO:0000256" key="6">
    <source>
        <dbReference type="ARBA" id="ARBA00055640"/>
    </source>
</evidence>
<dbReference type="InterPro" id="IPR032675">
    <property type="entry name" value="LRR_dom_sf"/>
</dbReference>
<dbReference type="GO" id="GO:0051127">
    <property type="term" value="P:positive regulation of actin nucleation"/>
    <property type="evidence" value="ECO:0007669"/>
    <property type="project" value="UniProtKB-ARBA"/>
</dbReference>
<dbReference type="GO" id="GO:0005856">
    <property type="term" value="C:cytoskeleton"/>
    <property type="evidence" value="ECO:0007669"/>
    <property type="project" value="UniProtKB-SubCell"/>
</dbReference>
<feature type="region of interest" description="Disordered" evidence="7">
    <location>
        <begin position="362"/>
        <end position="385"/>
    </location>
</feature>
<dbReference type="FunFam" id="3.80.10.10:FF:002762">
    <property type="entry name" value="F-box/LRR-repeat protein 3"/>
    <property type="match status" value="1"/>
</dbReference>
<proteinExistence type="inferred from homology"/>
<dbReference type="EMBL" id="LR881470">
    <property type="protein sequence ID" value="CAD5330529.1"/>
    <property type="molecule type" value="Genomic_DNA"/>
</dbReference>
<keyword evidence="4" id="KW-0009">Actin-binding</keyword>
<reference evidence="9 10" key="1">
    <citation type="submission" date="2020-09" db="EMBL/GenBank/DDBJ databases">
        <authorList>
            <person name="Ashkenazy H."/>
        </authorList>
    </citation>
    <scope>NUCLEOTIDE SEQUENCE [LARGE SCALE GENOMIC DNA]</scope>
    <source>
        <strain evidence="10">cv. Cdm-0</strain>
    </source>
</reference>
<feature type="region of interest" description="Disordered" evidence="7">
    <location>
        <begin position="185"/>
        <end position="208"/>
    </location>
</feature>
<feature type="compositionally biased region" description="Basic residues" evidence="7">
    <location>
        <begin position="185"/>
        <end position="195"/>
    </location>
</feature>
<feature type="region of interest" description="Disordered" evidence="7">
    <location>
        <begin position="782"/>
        <end position="819"/>
    </location>
</feature>
<evidence type="ECO:0000313" key="9">
    <source>
        <dbReference type="EMBL" id="CAD5330529.1"/>
    </source>
</evidence>
<dbReference type="Gene3D" id="6.10.280.150">
    <property type="match status" value="1"/>
</dbReference>
<dbReference type="InterPro" id="IPR028288">
    <property type="entry name" value="SCAR/WAVE_fam"/>
</dbReference>
<dbReference type="Gene3D" id="1.20.5.340">
    <property type="match status" value="1"/>
</dbReference>
<feature type="region of interest" description="Disordered" evidence="7">
    <location>
        <begin position="637"/>
        <end position="680"/>
    </location>
</feature>
<comment type="subcellular location">
    <subcellularLocation>
        <location evidence="1">Cytoplasm</location>
        <location evidence="1">Cytoskeleton</location>
    </subcellularLocation>
</comment>
<dbReference type="InterPro" id="IPR001611">
    <property type="entry name" value="Leu-rich_rpt"/>
</dbReference>
<feature type="compositionally biased region" description="Polar residues" evidence="7">
    <location>
        <begin position="969"/>
        <end position="981"/>
    </location>
</feature>
<feature type="region of interest" description="Disordered" evidence="7">
    <location>
        <begin position="702"/>
        <end position="747"/>
    </location>
</feature>
<dbReference type="SMART" id="SM00367">
    <property type="entry name" value="LRR_CC"/>
    <property type="match status" value="18"/>
</dbReference>
<dbReference type="Gene3D" id="3.80.10.10">
    <property type="entry name" value="Ribonuclease Inhibitor"/>
    <property type="match status" value="3"/>
</dbReference>
<accession>A0A7G2FA18</accession>
<dbReference type="InterPro" id="IPR006553">
    <property type="entry name" value="Leu-rich_rpt_Cys-con_subtyp"/>
</dbReference>
<evidence type="ECO:0000256" key="3">
    <source>
        <dbReference type="ARBA" id="ARBA00022490"/>
    </source>
</evidence>
<evidence type="ECO:0000259" key="8">
    <source>
        <dbReference type="Pfam" id="PF25372"/>
    </source>
</evidence>
<dbReference type="PANTHER" id="PTHR12902">
    <property type="entry name" value="WASP-1"/>
    <property type="match status" value="1"/>
</dbReference>
<dbReference type="InterPro" id="IPR057207">
    <property type="entry name" value="FBXL15_LRR"/>
</dbReference>
<dbReference type="GO" id="GO:0030036">
    <property type="term" value="P:actin cytoskeleton organization"/>
    <property type="evidence" value="ECO:0007669"/>
    <property type="project" value="InterPro"/>
</dbReference>
<dbReference type="FunFam" id="1.20.5.340:FF:000045">
    <property type="entry name" value="SCAR family protein"/>
    <property type="match status" value="1"/>
</dbReference>
<comment type="function">
    <text evidence="6">Involved in regulation of actin and microtubule organization. Part of a WAVE complex that activates the Arp2/3 complex. Regulates trichome branch positioning and expansion.</text>
</comment>
<dbReference type="FunFam" id="3.80.10.10:FF:001072">
    <property type="entry name" value="F-box/LRR-repeat protein 3"/>
    <property type="match status" value="1"/>
</dbReference>
<dbReference type="Pfam" id="PF25372">
    <property type="entry name" value="DUF7885"/>
    <property type="match status" value="1"/>
</dbReference>
<organism evidence="9 10">
    <name type="scientific">Arabidopsis thaliana</name>
    <name type="common">Mouse-ear cress</name>
    <dbReference type="NCBI Taxonomy" id="3702"/>
    <lineage>
        <taxon>Eukaryota</taxon>
        <taxon>Viridiplantae</taxon>
        <taxon>Streptophyta</taxon>
        <taxon>Embryophyta</taxon>
        <taxon>Tracheophyta</taxon>
        <taxon>Spermatophyta</taxon>
        <taxon>Magnoliopsida</taxon>
        <taxon>eudicotyledons</taxon>
        <taxon>Gunneridae</taxon>
        <taxon>Pentapetalae</taxon>
        <taxon>rosids</taxon>
        <taxon>malvids</taxon>
        <taxon>Brassicales</taxon>
        <taxon>Brassicaceae</taxon>
        <taxon>Camelineae</taxon>
        <taxon>Arabidopsis</taxon>
    </lineage>
</organism>
<evidence type="ECO:0000256" key="1">
    <source>
        <dbReference type="ARBA" id="ARBA00004245"/>
    </source>
</evidence>
<feature type="compositionally biased region" description="Basic and acidic residues" evidence="7">
    <location>
        <begin position="952"/>
        <end position="968"/>
    </location>
</feature>
<name>A0A7G2FA18_ARATH</name>
<dbReference type="Proteomes" id="UP000516314">
    <property type="component" value="Chromosome 5"/>
</dbReference>
<feature type="domain" description="F-box/LRR-repeat protein 15-like leucin rich repeat" evidence="8">
    <location>
        <begin position="1469"/>
        <end position="1619"/>
    </location>
</feature>
<dbReference type="GO" id="GO:0003779">
    <property type="term" value="F:actin binding"/>
    <property type="evidence" value="ECO:0007669"/>
    <property type="project" value="UniProtKB-KW"/>
</dbReference>
<evidence type="ECO:0000256" key="2">
    <source>
        <dbReference type="ARBA" id="ARBA00006993"/>
    </source>
</evidence>
<evidence type="ECO:0000256" key="5">
    <source>
        <dbReference type="ARBA" id="ARBA00023212"/>
    </source>
</evidence>
<feature type="compositionally biased region" description="Polar residues" evidence="7">
    <location>
        <begin position="645"/>
        <end position="673"/>
    </location>
</feature>
<keyword evidence="3" id="KW-0963">Cytoplasm</keyword>
<feature type="region of interest" description="Disordered" evidence="7">
    <location>
        <begin position="945"/>
        <end position="981"/>
    </location>
</feature>
<protein>
    <submittedName>
        <fullName evidence="9">(thale cress) hypothetical protein</fullName>
    </submittedName>
</protein>
<feature type="compositionally biased region" description="Polar residues" evidence="7">
    <location>
        <begin position="705"/>
        <end position="721"/>
    </location>
</feature>
<feature type="compositionally biased region" description="Basic and acidic residues" evidence="7">
    <location>
        <begin position="198"/>
        <end position="208"/>
    </location>
</feature>
<dbReference type="Pfam" id="PF13516">
    <property type="entry name" value="LRR_6"/>
    <property type="match status" value="1"/>
</dbReference>